<dbReference type="InterPro" id="IPR036621">
    <property type="entry name" value="Anticodon-bd_dom_sf"/>
</dbReference>
<dbReference type="GO" id="GO:0004821">
    <property type="term" value="F:histidine-tRNA ligase activity"/>
    <property type="evidence" value="ECO:0007669"/>
    <property type="project" value="UniProtKB-UniRule"/>
</dbReference>
<evidence type="ECO:0000256" key="4">
    <source>
        <dbReference type="ARBA" id="ARBA00022490"/>
    </source>
</evidence>
<dbReference type="HAMAP" id="MF_00127">
    <property type="entry name" value="His_tRNA_synth"/>
    <property type="match status" value="1"/>
</dbReference>
<dbReference type="Pfam" id="PF03129">
    <property type="entry name" value="HGTP_anticodon"/>
    <property type="match status" value="1"/>
</dbReference>
<evidence type="ECO:0000256" key="8">
    <source>
        <dbReference type="ARBA" id="ARBA00022917"/>
    </source>
</evidence>
<dbReference type="InterPro" id="IPR004516">
    <property type="entry name" value="HisRS/HisZ"/>
</dbReference>
<feature type="binding site" evidence="13">
    <location>
        <position position="108"/>
    </location>
    <ligand>
        <name>L-histidine</name>
        <dbReference type="ChEBI" id="CHEBI:57595"/>
    </ligand>
</feature>
<dbReference type="AlphaFoldDB" id="A0A2H3KIF0"/>
<comment type="catalytic activity">
    <reaction evidence="11 12">
        <text>tRNA(His) + L-histidine + ATP = L-histidyl-tRNA(His) + AMP + diphosphate + H(+)</text>
        <dbReference type="Rhea" id="RHEA:17313"/>
        <dbReference type="Rhea" id="RHEA-COMP:9665"/>
        <dbReference type="Rhea" id="RHEA-COMP:9689"/>
        <dbReference type="ChEBI" id="CHEBI:15378"/>
        <dbReference type="ChEBI" id="CHEBI:30616"/>
        <dbReference type="ChEBI" id="CHEBI:33019"/>
        <dbReference type="ChEBI" id="CHEBI:57595"/>
        <dbReference type="ChEBI" id="CHEBI:78442"/>
        <dbReference type="ChEBI" id="CHEBI:78527"/>
        <dbReference type="ChEBI" id="CHEBI:456215"/>
        <dbReference type="EC" id="6.1.1.21"/>
    </reaction>
</comment>
<evidence type="ECO:0000256" key="5">
    <source>
        <dbReference type="ARBA" id="ARBA00022598"/>
    </source>
</evidence>
<dbReference type="InterPro" id="IPR004154">
    <property type="entry name" value="Anticodon-bd"/>
</dbReference>
<organism evidence="15 16">
    <name type="scientific">Candidatus Chloroploca asiatica</name>
    <dbReference type="NCBI Taxonomy" id="1506545"/>
    <lineage>
        <taxon>Bacteria</taxon>
        <taxon>Bacillati</taxon>
        <taxon>Chloroflexota</taxon>
        <taxon>Chloroflexia</taxon>
        <taxon>Chloroflexales</taxon>
        <taxon>Chloroflexineae</taxon>
        <taxon>Oscillochloridaceae</taxon>
        <taxon>Candidatus Chloroploca</taxon>
    </lineage>
</organism>
<dbReference type="CDD" id="cd00773">
    <property type="entry name" value="HisRS-like_core"/>
    <property type="match status" value="1"/>
</dbReference>
<dbReference type="UniPathway" id="UPA00031">
    <property type="reaction ID" value="UER00006"/>
</dbReference>
<comment type="caution">
    <text evidence="15">The sequence shown here is derived from an EMBL/GenBank/DDBJ whole genome shotgun (WGS) entry which is preliminary data.</text>
</comment>
<proteinExistence type="inferred from homology"/>
<keyword evidence="16" id="KW-1185">Reference proteome</keyword>
<gene>
    <name evidence="12" type="primary">hisS</name>
    <name evidence="15" type="ORF">A9Q02_03900</name>
</gene>
<dbReference type="InterPro" id="IPR045864">
    <property type="entry name" value="aa-tRNA-synth_II/BPL/LPL"/>
</dbReference>
<evidence type="ECO:0000256" key="11">
    <source>
        <dbReference type="ARBA" id="ARBA00047639"/>
    </source>
</evidence>
<dbReference type="InterPro" id="IPR041715">
    <property type="entry name" value="HisRS-like_core"/>
</dbReference>
<dbReference type="EC" id="6.1.1.21" evidence="12"/>
<dbReference type="Proteomes" id="UP000220922">
    <property type="component" value="Unassembled WGS sequence"/>
</dbReference>
<keyword evidence="4 12" id="KW-0963">Cytoplasm</keyword>
<evidence type="ECO:0000256" key="2">
    <source>
        <dbReference type="ARBA" id="ARBA00004667"/>
    </source>
</evidence>
<dbReference type="PANTHER" id="PTHR11476">
    <property type="entry name" value="HISTIDYL-TRNA SYNTHETASE"/>
    <property type="match status" value="1"/>
</dbReference>
<keyword evidence="5 12" id="KW-0436">Ligase</keyword>
<comment type="function">
    <text evidence="10">Required for the first step of histidine biosynthesis. May allow the feedback regulation of ATP phosphoribosyltransferase activity by histidine.</text>
</comment>
<feature type="binding site" evidence="13">
    <location>
        <position position="122"/>
    </location>
    <ligand>
        <name>L-histidine</name>
        <dbReference type="ChEBI" id="CHEBI:57595"/>
    </ligand>
</feature>
<reference evidence="15 16" key="1">
    <citation type="submission" date="2016-05" db="EMBL/GenBank/DDBJ databases">
        <authorList>
            <person name="Lavstsen T."/>
            <person name="Jespersen J.S."/>
        </authorList>
    </citation>
    <scope>NUCLEOTIDE SEQUENCE [LARGE SCALE GENOMIC DNA]</scope>
    <source>
        <strain evidence="15 16">B7-9</strain>
    </source>
</reference>
<dbReference type="InterPro" id="IPR015807">
    <property type="entry name" value="His-tRNA-ligase"/>
</dbReference>
<sequence length="433" mass="47024">MAKVQNIKGMRDHLPQAMLLRQHILTVVQRVCERHGFDPLQTPVIEYAEVLEGKLGDDEKLIYRFEDHGGRSLALRYDQTVPLARVVAQYAGQLAFPWRRYAYGPSYRGERPARGRYREFYQFDADIVGSSSPLADAEIVALLSEALAELGFPDFVTLLNHRQVIGGIARASGLDEAAAGGVYRAIDKFDKLGASGVGEELVRMGVNTTATEQILALVQTEGSPATVLATLREHLAGDERAVAALDNLHAIIAALEAMGVPPERYRIAPRLARGLSYYTGLVFETITPHWPEGSLLGGGRYDELIGQFAGRAIPTVGLAFGLDRLHDVMEELGLGPRLNTTATAFVTIFGHDLAGEAMALASELRAGGVNTLLSLDPTQGLGKQFKEADRKSARYALVLGPDERDRGEVVIKDLRDGSQRSVARADVVAALTP</sequence>
<dbReference type="EMBL" id="LYXE01000127">
    <property type="protein sequence ID" value="PDV97608.1"/>
    <property type="molecule type" value="Genomic_DNA"/>
</dbReference>
<dbReference type="InterPro" id="IPR033656">
    <property type="entry name" value="HisRS_anticodon"/>
</dbReference>
<dbReference type="PROSITE" id="PS50862">
    <property type="entry name" value="AA_TRNA_LIGASE_II"/>
    <property type="match status" value="1"/>
</dbReference>
<dbReference type="GO" id="GO:0005524">
    <property type="term" value="F:ATP binding"/>
    <property type="evidence" value="ECO:0007669"/>
    <property type="project" value="UniProtKB-UniRule"/>
</dbReference>
<evidence type="ECO:0000256" key="12">
    <source>
        <dbReference type="HAMAP-Rule" id="MF_00127"/>
    </source>
</evidence>
<keyword evidence="7 12" id="KW-0067">ATP-binding</keyword>
<dbReference type="SUPFAM" id="SSF52954">
    <property type="entry name" value="Class II aaRS ABD-related"/>
    <property type="match status" value="1"/>
</dbReference>
<dbReference type="SUPFAM" id="SSF55681">
    <property type="entry name" value="Class II aaRS and biotin synthetases"/>
    <property type="match status" value="1"/>
</dbReference>
<feature type="binding site" evidence="13">
    <location>
        <position position="126"/>
    </location>
    <ligand>
        <name>L-histidine</name>
        <dbReference type="ChEBI" id="CHEBI:57595"/>
    </ligand>
</feature>
<evidence type="ECO:0000256" key="3">
    <source>
        <dbReference type="ARBA" id="ARBA00005539"/>
    </source>
</evidence>
<keyword evidence="6 12" id="KW-0547">Nucleotide-binding</keyword>
<dbReference type="RefSeq" id="WP_097654235.1">
    <property type="nucleotide sequence ID" value="NZ_LYXE01000127.1"/>
</dbReference>
<evidence type="ECO:0000259" key="14">
    <source>
        <dbReference type="PROSITE" id="PS50862"/>
    </source>
</evidence>
<dbReference type="PIRSF" id="PIRSF001549">
    <property type="entry name" value="His-tRNA_synth"/>
    <property type="match status" value="1"/>
</dbReference>
<dbReference type="GO" id="GO:0006427">
    <property type="term" value="P:histidyl-tRNA aminoacylation"/>
    <property type="evidence" value="ECO:0007669"/>
    <property type="project" value="UniProtKB-UniRule"/>
</dbReference>
<comment type="subcellular location">
    <subcellularLocation>
        <location evidence="1 12">Cytoplasm</location>
    </subcellularLocation>
</comment>
<evidence type="ECO:0000256" key="10">
    <source>
        <dbReference type="ARBA" id="ARBA00025246"/>
    </source>
</evidence>
<keyword evidence="8 12" id="KW-0648">Protein biosynthesis</keyword>
<dbReference type="Gene3D" id="3.40.50.800">
    <property type="entry name" value="Anticodon-binding domain"/>
    <property type="match status" value="1"/>
</dbReference>
<dbReference type="Pfam" id="PF13393">
    <property type="entry name" value="tRNA-synt_His"/>
    <property type="match status" value="1"/>
</dbReference>
<feature type="binding site" evidence="13">
    <location>
        <position position="273"/>
    </location>
    <ligand>
        <name>L-histidine</name>
        <dbReference type="ChEBI" id="CHEBI:57595"/>
    </ligand>
</feature>
<dbReference type="PANTHER" id="PTHR11476:SF7">
    <property type="entry name" value="HISTIDINE--TRNA LIGASE"/>
    <property type="match status" value="1"/>
</dbReference>
<dbReference type="CDD" id="cd00859">
    <property type="entry name" value="HisRS_anticodon"/>
    <property type="match status" value="1"/>
</dbReference>
<evidence type="ECO:0000256" key="6">
    <source>
        <dbReference type="ARBA" id="ARBA00022741"/>
    </source>
</evidence>
<keyword evidence="9 12" id="KW-0030">Aminoacyl-tRNA synthetase</keyword>
<dbReference type="Gene3D" id="3.30.930.10">
    <property type="entry name" value="Bira Bifunctional Protein, Domain 2"/>
    <property type="match status" value="1"/>
</dbReference>
<dbReference type="InterPro" id="IPR006195">
    <property type="entry name" value="aa-tRNA-synth_II"/>
</dbReference>
<evidence type="ECO:0000256" key="1">
    <source>
        <dbReference type="ARBA" id="ARBA00004496"/>
    </source>
</evidence>
<comment type="similarity">
    <text evidence="3">Belongs to the class-II aminoacyl-tRNA synthetase family. HisZ subfamily.</text>
</comment>
<feature type="domain" description="Aminoacyl-transfer RNA synthetases class-II family profile" evidence="14">
    <location>
        <begin position="1"/>
        <end position="269"/>
    </location>
</feature>
<dbReference type="GO" id="GO:0005737">
    <property type="term" value="C:cytoplasm"/>
    <property type="evidence" value="ECO:0007669"/>
    <property type="project" value="UniProtKB-SubCell"/>
</dbReference>
<comment type="subunit">
    <text evidence="12">Homodimer.</text>
</comment>
<protein>
    <recommendedName>
        <fullName evidence="12">Histidine--tRNA ligase</fullName>
        <ecNumber evidence="12">6.1.1.21</ecNumber>
    </recommendedName>
    <alternativeName>
        <fullName evidence="12">Histidyl-tRNA synthetase</fullName>
        <shortName evidence="12">HisRS</shortName>
    </alternativeName>
</protein>
<evidence type="ECO:0000256" key="7">
    <source>
        <dbReference type="ARBA" id="ARBA00022840"/>
    </source>
</evidence>
<dbReference type="GO" id="GO:0000105">
    <property type="term" value="P:L-histidine biosynthetic process"/>
    <property type="evidence" value="ECO:0007669"/>
    <property type="project" value="UniProtKB-UniPathway"/>
</dbReference>
<feature type="binding site" evidence="13">
    <location>
        <begin position="277"/>
        <end position="278"/>
    </location>
    <ligand>
        <name>L-histidine</name>
        <dbReference type="ChEBI" id="CHEBI:57595"/>
    </ligand>
</feature>
<evidence type="ECO:0000313" key="15">
    <source>
        <dbReference type="EMBL" id="PDV97608.1"/>
    </source>
</evidence>
<comment type="pathway">
    <text evidence="2">Amino-acid biosynthesis; L-histidine biosynthesis; L-histidine from 5-phospho-alpha-D-ribose 1-diphosphate: step 1/9.</text>
</comment>
<accession>A0A2H3KIF0</accession>
<name>A0A2H3KIF0_9CHLR</name>
<dbReference type="OrthoDB" id="9800814at2"/>
<dbReference type="InterPro" id="IPR004517">
    <property type="entry name" value="HisZ"/>
</dbReference>
<dbReference type="NCBIfam" id="TIGR00442">
    <property type="entry name" value="hisS"/>
    <property type="match status" value="1"/>
</dbReference>
<evidence type="ECO:0000256" key="9">
    <source>
        <dbReference type="ARBA" id="ARBA00023146"/>
    </source>
</evidence>
<dbReference type="HAMAP" id="MF_00125">
    <property type="entry name" value="HisZ"/>
    <property type="match status" value="1"/>
</dbReference>
<evidence type="ECO:0000256" key="13">
    <source>
        <dbReference type="PIRSR" id="PIRSR001549-1"/>
    </source>
</evidence>
<evidence type="ECO:0000313" key="16">
    <source>
        <dbReference type="Proteomes" id="UP000220922"/>
    </source>
</evidence>
<feature type="binding site" evidence="13">
    <location>
        <begin position="78"/>
        <end position="80"/>
    </location>
    <ligand>
        <name>L-histidine</name>
        <dbReference type="ChEBI" id="CHEBI:57595"/>
    </ligand>
</feature>